<dbReference type="EMBL" id="JAFCIX010000017">
    <property type="protein sequence ID" value="KAH6601138.1"/>
    <property type="molecule type" value="Genomic_DNA"/>
</dbReference>
<gene>
    <name evidence="3" type="ORF">BASA50_001816</name>
</gene>
<accession>A0ABQ8FN43</accession>
<evidence type="ECO:0000313" key="3">
    <source>
        <dbReference type="EMBL" id="KAH6601138.1"/>
    </source>
</evidence>
<keyword evidence="2" id="KW-0812">Transmembrane</keyword>
<keyword evidence="4" id="KW-1185">Reference proteome</keyword>
<feature type="transmembrane region" description="Helical" evidence="2">
    <location>
        <begin position="110"/>
        <end position="129"/>
    </location>
</feature>
<evidence type="ECO:0000256" key="1">
    <source>
        <dbReference type="SAM" id="MobiDB-lite"/>
    </source>
</evidence>
<organism evidence="3 4">
    <name type="scientific">Batrachochytrium salamandrivorans</name>
    <dbReference type="NCBI Taxonomy" id="1357716"/>
    <lineage>
        <taxon>Eukaryota</taxon>
        <taxon>Fungi</taxon>
        <taxon>Fungi incertae sedis</taxon>
        <taxon>Chytridiomycota</taxon>
        <taxon>Chytridiomycota incertae sedis</taxon>
        <taxon>Chytridiomycetes</taxon>
        <taxon>Rhizophydiales</taxon>
        <taxon>Rhizophydiales incertae sedis</taxon>
        <taxon>Batrachochytrium</taxon>
    </lineage>
</organism>
<keyword evidence="2" id="KW-0472">Membrane</keyword>
<dbReference type="PANTHER" id="PTHR34126:SF1">
    <property type="entry name" value="PEROXISOME BIOGENESIS PROTEIN 22"/>
    <property type="match status" value="1"/>
</dbReference>
<dbReference type="InterPro" id="IPR037485">
    <property type="entry name" value="PEX22"/>
</dbReference>
<name>A0ABQ8FN43_9FUNG</name>
<dbReference type="PANTHER" id="PTHR34126">
    <property type="entry name" value="PEROXISOME BIOGENESIS PROTEIN 22"/>
    <property type="match status" value="1"/>
</dbReference>
<evidence type="ECO:0000256" key="2">
    <source>
        <dbReference type="SAM" id="Phobius"/>
    </source>
</evidence>
<evidence type="ECO:0000313" key="4">
    <source>
        <dbReference type="Proteomes" id="UP001648503"/>
    </source>
</evidence>
<dbReference type="Pfam" id="PF22978">
    <property type="entry name" value="HAD_Pex22"/>
    <property type="match status" value="1"/>
</dbReference>
<keyword evidence="2" id="KW-1133">Transmembrane helix</keyword>
<proteinExistence type="predicted"/>
<comment type="caution">
    <text evidence="3">The sequence shown here is derived from an EMBL/GenBank/DDBJ whole genome shotgun (WGS) entry which is preliminary data.</text>
</comment>
<sequence length="549" mass="59182">MALPKHVDTLVDTLPALPALPKTLSPRLSALAGPFVTATTATTSTIAIATEDIDTLDTPIPSTSLPIPSTSCHSNDNPASSNVHSLISVEQSEPSAPSLPIPSTFTTTNAVYAAAAAASVVVLAIANSARRSMVLRRTGAPHVRSPPGFILSLVFHRTRTLLAVSIAFGCMLVAWTHVQSCRSFMLRQRQNRLWRLLSSLRTLIKPISDSLNGLDGPNSFDSTEHGVPPLSPCQNRDTMNTHASTSFSWQSPTSRSSQPKKSLTISTRNLLFWNPSPDVDAPNFAFKESMLATLVEILKSQIYEVTTITLVKSDAEEEQVRQLLLDEAHGLVQLGLDARRVLFCSTIQGGVYIVQHVCPDVHVDFRASSICDLATWVPQLVLVRQSQRGDHALGKVMVGTIADGSVLDDNIRKAYLPKIPKSLDFGGSNMKSLCGKSGVLSTSHFPLDVPRSIQHSSTLPMSGESVCSENACLGPSSLVVECHDSNSLGNDTSSYLQTRSGCSDDSFGQLKLDRPVLMDGLDGYSETSDDRDVGWYSNVKVIGSLSQFK</sequence>
<feature type="region of interest" description="Disordered" evidence="1">
    <location>
        <begin position="218"/>
        <end position="237"/>
    </location>
</feature>
<reference evidence="3 4" key="1">
    <citation type="submission" date="2021-02" db="EMBL/GenBank/DDBJ databases">
        <title>Variation within the Batrachochytrium salamandrivorans European outbreak.</title>
        <authorList>
            <person name="Kelly M."/>
            <person name="Pasmans F."/>
            <person name="Shea T.P."/>
            <person name="Munoz J.F."/>
            <person name="Carranza S."/>
            <person name="Cuomo C.A."/>
            <person name="Martel A."/>
        </authorList>
    </citation>
    <scope>NUCLEOTIDE SEQUENCE [LARGE SCALE GENOMIC DNA]</scope>
    <source>
        <strain evidence="3 4">AMFP18/2</strain>
    </source>
</reference>
<protein>
    <submittedName>
        <fullName evidence="3">Uncharacterized protein</fullName>
    </submittedName>
</protein>
<feature type="transmembrane region" description="Helical" evidence="2">
    <location>
        <begin position="160"/>
        <end position="178"/>
    </location>
</feature>
<dbReference type="Proteomes" id="UP001648503">
    <property type="component" value="Unassembled WGS sequence"/>
</dbReference>